<dbReference type="Proteomes" id="UP001595722">
    <property type="component" value="Unassembled WGS sequence"/>
</dbReference>
<evidence type="ECO:0000259" key="1">
    <source>
        <dbReference type="PROSITE" id="PS50883"/>
    </source>
</evidence>
<dbReference type="PANTHER" id="PTHR33121:SF71">
    <property type="entry name" value="OXYGEN SENSOR PROTEIN DOSP"/>
    <property type="match status" value="1"/>
</dbReference>
<dbReference type="CDD" id="cd01948">
    <property type="entry name" value="EAL"/>
    <property type="match status" value="1"/>
</dbReference>
<sequence>MPITGIKLDRSFVAPMADNESQAHIVRSMLELAKRMKLETTAEGVEDEHCLRLVQALGCDRIQGFLYSAPLQLDTLIRYAQEGFPTSRDFYQHSLF</sequence>
<proteinExistence type="predicted"/>
<gene>
    <name evidence="2" type="ORF">ACFOMG_11210</name>
</gene>
<dbReference type="RefSeq" id="WP_376866684.1">
    <property type="nucleotide sequence ID" value="NZ_JBHRYB010000011.1"/>
</dbReference>
<dbReference type="SUPFAM" id="SSF141868">
    <property type="entry name" value="EAL domain-like"/>
    <property type="match status" value="1"/>
</dbReference>
<organism evidence="2 3">
    <name type="scientific">Bacterioplanoides pacificum</name>
    <dbReference type="NCBI Taxonomy" id="1171596"/>
    <lineage>
        <taxon>Bacteria</taxon>
        <taxon>Pseudomonadati</taxon>
        <taxon>Pseudomonadota</taxon>
        <taxon>Gammaproteobacteria</taxon>
        <taxon>Oceanospirillales</taxon>
        <taxon>Oceanospirillaceae</taxon>
        <taxon>Bacterioplanoides</taxon>
    </lineage>
</organism>
<accession>A0ABV7VT95</accession>
<dbReference type="InterPro" id="IPR035919">
    <property type="entry name" value="EAL_sf"/>
</dbReference>
<comment type="caution">
    <text evidence="2">The sequence shown here is derived from an EMBL/GenBank/DDBJ whole genome shotgun (WGS) entry which is preliminary data.</text>
</comment>
<dbReference type="PROSITE" id="PS50883">
    <property type="entry name" value="EAL"/>
    <property type="match status" value="1"/>
</dbReference>
<dbReference type="EMBL" id="JBHRYB010000011">
    <property type="protein sequence ID" value="MFC3680664.1"/>
    <property type="molecule type" value="Genomic_DNA"/>
</dbReference>
<dbReference type="InterPro" id="IPR001633">
    <property type="entry name" value="EAL_dom"/>
</dbReference>
<name>A0ABV7VT95_9GAMM</name>
<reference evidence="3" key="1">
    <citation type="journal article" date="2019" name="Int. J. Syst. Evol. Microbiol.">
        <title>The Global Catalogue of Microorganisms (GCM) 10K type strain sequencing project: providing services to taxonomists for standard genome sequencing and annotation.</title>
        <authorList>
            <consortium name="The Broad Institute Genomics Platform"/>
            <consortium name="The Broad Institute Genome Sequencing Center for Infectious Disease"/>
            <person name="Wu L."/>
            <person name="Ma J."/>
        </authorList>
    </citation>
    <scope>NUCLEOTIDE SEQUENCE [LARGE SCALE GENOMIC DNA]</scope>
    <source>
        <strain evidence="3">KCTC 42424</strain>
    </source>
</reference>
<dbReference type="PANTHER" id="PTHR33121">
    <property type="entry name" value="CYCLIC DI-GMP PHOSPHODIESTERASE PDEF"/>
    <property type="match status" value="1"/>
</dbReference>
<evidence type="ECO:0000313" key="3">
    <source>
        <dbReference type="Proteomes" id="UP001595722"/>
    </source>
</evidence>
<dbReference type="Gene3D" id="3.20.20.450">
    <property type="entry name" value="EAL domain"/>
    <property type="match status" value="1"/>
</dbReference>
<evidence type="ECO:0000313" key="2">
    <source>
        <dbReference type="EMBL" id="MFC3680664.1"/>
    </source>
</evidence>
<keyword evidence="3" id="KW-1185">Reference proteome</keyword>
<dbReference type="Pfam" id="PF00563">
    <property type="entry name" value="EAL"/>
    <property type="match status" value="1"/>
</dbReference>
<dbReference type="InterPro" id="IPR050706">
    <property type="entry name" value="Cyclic-di-GMP_PDE-like"/>
</dbReference>
<feature type="domain" description="EAL" evidence="1">
    <location>
        <begin position="1"/>
        <end position="84"/>
    </location>
</feature>
<protein>
    <submittedName>
        <fullName evidence="2">EAL domain-containing protein</fullName>
    </submittedName>
</protein>